<proteinExistence type="predicted"/>
<gene>
    <name evidence="1" type="ORF">FRZ06_00155</name>
</gene>
<keyword evidence="2" id="KW-1185">Reference proteome</keyword>
<organism evidence="1 2">
    <name type="scientific">Anoxybacterium hadale</name>
    <dbReference type="NCBI Taxonomy" id="3408580"/>
    <lineage>
        <taxon>Bacteria</taxon>
        <taxon>Bacillati</taxon>
        <taxon>Bacillota</taxon>
        <taxon>Clostridia</taxon>
        <taxon>Peptostreptococcales</taxon>
        <taxon>Anaerovoracaceae</taxon>
        <taxon>Anoxybacterium</taxon>
    </lineage>
</organism>
<evidence type="ECO:0000313" key="1">
    <source>
        <dbReference type="EMBL" id="QOX61878.1"/>
    </source>
</evidence>
<reference evidence="1" key="1">
    <citation type="submission" date="2019-08" db="EMBL/GenBank/DDBJ databases">
        <title>Genome sequence of Clostridiales bacterium MT110.</title>
        <authorList>
            <person name="Cao J."/>
        </authorList>
    </citation>
    <scope>NUCLEOTIDE SEQUENCE</scope>
    <source>
        <strain evidence="1">MT110</strain>
    </source>
</reference>
<sequence>MMDSETKRILEYQILAKEDFKFTPNKDYAELFANYLEIEDALTQKKKLDSNQHYITTRPMGYYFVQVNDKNQYGIQIAPSMD</sequence>
<dbReference type="EMBL" id="CP042469">
    <property type="protein sequence ID" value="QOX61878.1"/>
    <property type="molecule type" value="Genomic_DNA"/>
</dbReference>
<name>A0ACD1A675_9FIRM</name>
<dbReference type="Proteomes" id="UP000594014">
    <property type="component" value="Chromosome"/>
</dbReference>
<evidence type="ECO:0000313" key="2">
    <source>
        <dbReference type="Proteomes" id="UP000594014"/>
    </source>
</evidence>
<accession>A0ACD1A675</accession>
<protein>
    <submittedName>
        <fullName evidence="1">Uncharacterized protein</fullName>
    </submittedName>
</protein>